<keyword evidence="6" id="KW-0812">Transmembrane</keyword>
<protein>
    <recommendedName>
        <fullName evidence="11">Methyl-accepting chemotaxis protein</fullName>
    </recommendedName>
</protein>
<feature type="domain" description="HAMP" evidence="8">
    <location>
        <begin position="244"/>
        <end position="301"/>
    </location>
</feature>
<gene>
    <name evidence="9" type="ORF">APZ18_15250</name>
</gene>
<dbReference type="Gene3D" id="3.30.450.20">
    <property type="entry name" value="PAS domain"/>
    <property type="match status" value="1"/>
</dbReference>
<name>A0AAW3JNN8_9FIRM</name>
<evidence type="ECO:0000259" key="8">
    <source>
        <dbReference type="PROSITE" id="PS50885"/>
    </source>
</evidence>
<comment type="caution">
    <text evidence="9">The sequence shown here is derived from an EMBL/GenBank/DDBJ whole genome shotgun (WGS) entry which is preliminary data.</text>
</comment>
<dbReference type="Gene3D" id="1.10.287.950">
    <property type="entry name" value="Methyl-accepting chemotaxis protein"/>
    <property type="match status" value="1"/>
</dbReference>
<accession>A0AAW3JNN8</accession>
<evidence type="ECO:0000256" key="6">
    <source>
        <dbReference type="SAM" id="Phobius"/>
    </source>
</evidence>
<keyword evidence="4" id="KW-0175">Coiled coil</keyword>
<dbReference type="PROSITE" id="PS50885">
    <property type="entry name" value="HAMP"/>
    <property type="match status" value="1"/>
</dbReference>
<comment type="similarity">
    <text evidence="2">Belongs to the methyl-accepting chemotaxis (MCP) protein family.</text>
</comment>
<evidence type="ECO:0000313" key="10">
    <source>
        <dbReference type="Proteomes" id="UP000050833"/>
    </source>
</evidence>
<dbReference type="GO" id="GO:0007165">
    <property type="term" value="P:signal transduction"/>
    <property type="evidence" value="ECO:0007669"/>
    <property type="project" value="UniProtKB-KW"/>
</dbReference>
<dbReference type="SUPFAM" id="SSF58104">
    <property type="entry name" value="Methyl-accepting chemotaxis protein (MCP) signaling domain"/>
    <property type="match status" value="1"/>
</dbReference>
<proteinExistence type="inferred from homology"/>
<dbReference type="RefSeq" id="WP_055946709.1">
    <property type="nucleotide sequence ID" value="NZ_JAQDCV010000011.1"/>
</dbReference>
<sequence length="609" mass="65967">MKKILKMTLKENKVKKKTESFTKTNENPTEKNVVENKKQKSGIKKSRSIVTRIASLVYISIFATVILIALLVVPYVSKTLQSNTKSTMSDVVKTLGESFDKQIDRSGKNVVLTKVALRNALKGAGIEGLSTSYMYIIDSDKNYAWHPDENKIGSKVEVPVIEGIVDKMLNKGGGSTNGGFVDYKYKGKNKTASYLTSNTGAFTLVLCCDKSEINAPVRKVYARSAIAIIIVVVIMGSLAIIIPKRIAAPIKDVVFSMNRMAELDLAHRDINVHKVAKYNDEMGMLARSALVLKEELSTMAKALMDNSSKLDDASVSLKDSIEKVDDTVSSIEQAVTGIADGAGSQASDTQSANESVINIGADIDRCTDTMNNLSESVEKMKNMSGETMAVLKELVKISENTSDEISVLKEETSKTNVSAEAIRSAVELIQSIADQTSLLSLNASIEAARAGEHGKGFAVVADEIRSLSESSMNSADEIERIVSELLENSNVSVERMATVSDDVSIQIDKLGNTRKSFKGLTNETDKVIELTDSISKQINEINNAKNNVSSVLESLSAIAEQNAASTEETSASVQEIGASIDVIGDSANDLQNLAADMSDYIKKFRLYED</sequence>
<dbReference type="PANTHER" id="PTHR32089:SF112">
    <property type="entry name" value="LYSOZYME-LIKE PROTEIN-RELATED"/>
    <property type="match status" value="1"/>
</dbReference>
<dbReference type="Pfam" id="PF00015">
    <property type="entry name" value="MCPsignal"/>
    <property type="match status" value="1"/>
</dbReference>
<feature type="compositionally biased region" description="Basic and acidic residues" evidence="5">
    <location>
        <begin position="28"/>
        <end position="38"/>
    </location>
</feature>
<feature type="domain" description="Methyl-accepting transducer" evidence="7">
    <location>
        <begin position="320"/>
        <end position="577"/>
    </location>
</feature>
<organism evidence="9 10">
    <name type="scientific">Butyribacter intestini</name>
    <dbReference type="NCBI Taxonomy" id="1703332"/>
    <lineage>
        <taxon>Bacteria</taxon>
        <taxon>Bacillati</taxon>
        <taxon>Bacillota</taxon>
        <taxon>Clostridia</taxon>
        <taxon>Lachnospirales</taxon>
        <taxon>Lachnospiraceae</taxon>
        <taxon>Butyribacter</taxon>
    </lineage>
</organism>
<dbReference type="InterPro" id="IPR003660">
    <property type="entry name" value="HAMP_dom"/>
</dbReference>
<feature type="coiled-coil region" evidence="4">
    <location>
        <begin position="363"/>
        <end position="411"/>
    </location>
</feature>
<feature type="transmembrane region" description="Helical" evidence="6">
    <location>
        <begin position="220"/>
        <end position="242"/>
    </location>
</feature>
<feature type="region of interest" description="Disordered" evidence="5">
    <location>
        <begin position="16"/>
        <end position="38"/>
    </location>
</feature>
<dbReference type="Proteomes" id="UP000050833">
    <property type="component" value="Unassembled WGS sequence"/>
</dbReference>
<keyword evidence="1 3" id="KW-0807">Transducer</keyword>
<reference evidence="9 10" key="1">
    <citation type="submission" date="2015-10" db="EMBL/GenBank/DDBJ databases">
        <title>Butyribacter intestini gen. nov., sp. nov., a butyric acid-producing bacterium of the family Lachnospiraceae isolated from the human faeces.</title>
        <authorList>
            <person name="Zou Y."/>
            <person name="Xue W."/>
            <person name="Luo G."/>
            <person name="Lv M."/>
        </authorList>
    </citation>
    <scope>NUCLEOTIDE SEQUENCE [LARGE SCALE GENOMIC DNA]</scope>
    <source>
        <strain evidence="9 10">TF01-11</strain>
    </source>
</reference>
<evidence type="ECO:0000256" key="3">
    <source>
        <dbReference type="PROSITE-ProRule" id="PRU00284"/>
    </source>
</evidence>
<keyword evidence="10" id="KW-1185">Reference proteome</keyword>
<evidence type="ECO:0000256" key="1">
    <source>
        <dbReference type="ARBA" id="ARBA00023224"/>
    </source>
</evidence>
<feature type="transmembrane region" description="Helical" evidence="6">
    <location>
        <begin position="53"/>
        <end position="76"/>
    </location>
</feature>
<dbReference type="PROSITE" id="PS50111">
    <property type="entry name" value="CHEMOTAXIS_TRANSDUC_2"/>
    <property type="match status" value="1"/>
</dbReference>
<evidence type="ECO:0000256" key="2">
    <source>
        <dbReference type="ARBA" id="ARBA00029447"/>
    </source>
</evidence>
<evidence type="ECO:0008006" key="11">
    <source>
        <dbReference type="Google" id="ProtNLM"/>
    </source>
</evidence>
<dbReference type="SMART" id="SM00283">
    <property type="entry name" value="MA"/>
    <property type="match status" value="1"/>
</dbReference>
<evidence type="ECO:0000313" key="9">
    <source>
        <dbReference type="EMBL" id="KQC84042.1"/>
    </source>
</evidence>
<dbReference type="PANTHER" id="PTHR32089">
    <property type="entry name" value="METHYL-ACCEPTING CHEMOTAXIS PROTEIN MCPB"/>
    <property type="match status" value="1"/>
</dbReference>
<evidence type="ECO:0000256" key="5">
    <source>
        <dbReference type="SAM" id="MobiDB-lite"/>
    </source>
</evidence>
<dbReference type="EMBL" id="LLKB01000008">
    <property type="protein sequence ID" value="KQC84042.1"/>
    <property type="molecule type" value="Genomic_DNA"/>
</dbReference>
<keyword evidence="6" id="KW-0472">Membrane</keyword>
<dbReference type="AlphaFoldDB" id="A0AAW3JNN8"/>
<dbReference type="GO" id="GO:0016020">
    <property type="term" value="C:membrane"/>
    <property type="evidence" value="ECO:0007669"/>
    <property type="project" value="InterPro"/>
</dbReference>
<evidence type="ECO:0000256" key="4">
    <source>
        <dbReference type="SAM" id="Coils"/>
    </source>
</evidence>
<keyword evidence="6" id="KW-1133">Transmembrane helix</keyword>
<dbReference type="InterPro" id="IPR004089">
    <property type="entry name" value="MCPsignal_dom"/>
</dbReference>
<evidence type="ECO:0000259" key="7">
    <source>
        <dbReference type="PROSITE" id="PS50111"/>
    </source>
</evidence>